<gene>
    <name evidence="3" type="ORF">PTT_15060</name>
</gene>
<dbReference type="PANTHER" id="PTHR12149:SF8">
    <property type="entry name" value="PROTEIN-RIBULOSAMINE 3-KINASE"/>
    <property type="match status" value="1"/>
</dbReference>
<dbReference type="eggNOG" id="KOG3021">
    <property type="taxonomic scope" value="Eukaryota"/>
</dbReference>
<dbReference type="STRING" id="861557.E3RZI2"/>
<dbReference type="EMBL" id="GL536078">
    <property type="protein sequence ID" value="EFQ88872.1"/>
    <property type="molecule type" value="Genomic_DNA"/>
</dbReference>
<dbReference type="SUPFAM" id="SSF56112">
    <property type="entry name" value="Protein kinase-like (PK-like)"/>
    <property type="match status" value="1"/>
</dbReference>
<dbReference type="AlphaFoldDB" id="E3RZI2"/>
<proteinExistence type="predicted"/>
<sequence length="315" mass="36590">MSSNPADEVAARKKREREENPIYIDRVDPKVLTGKRMMEGTYESELVYHSYCPSHVPRPIAWGEYEDEPDTWFYLCEFHDMVEEVPHPRTFVSIVAGVHKASMGKSPNGRYGFGVPTHLANVPNNNTWQDSWEAWYTGAMEAMYNFEKSTHGVDEELESIFEALRTKVIPRLLRPLETGGRSIEPCLVHSDLWPGNCMPDADTGEIMIFDSCSFWGHNECDLGSWRAPRYKMGRPFFKEYQKIMGISEPHEDWDDRNRLYAIRYDLLVSGLYPNEDKFHNLAKHEMKVLVDKYPDGFVDEDTSRVDSPLMEFRSR</sequence>
<dbReference type="InterPro" id="IPR016477">
    <property type="entry name" value="Fructo-/Ketosamine-3-kinase"/>
</dbReference>
<evidence type="ECO:0000313" key="3">
    <source>
        <dbReference type="EMBL" id="EFQ88872.1"/>
    </source>
</evidence>
<reference evidence="3 4" key="1">
    <citation type="journal article" date="2010" name="Genome Biol.">
        <title>A first genome assembly of the barley fungal pathogen Pyrenophora teres f. teres.</title>
        <authorList>
            <person name="Ellwood S.R."/>
            <person name="Liu Z."/>
            <person name="Syme R.A."/>
            <person name="Lai Z."/>
            <person name="Hane J.K."/>
            <person name="Keiper F."/>
            <person name="Moffat C.S."/>
            <person name="Oliver R.P."/>
            <person name="Friesen T.L."/>
        </authorList>
    </citation>
    <scope>NUCLEOTIDE SEQUENCE [LARGE SCALE GENOMIC DNA]</scope>
    <source>
        <strain evidence="3 4">0-1</strain>
    </source>
</reference>
<dbReference type="GO" id="GO:0102193">
    <property type="term" value="F:protein-ribulosamine 3-kinase activity"/>
    <property type="evidence" value="ECO:0007669"/>
    <property type="project" value="UniProtKB-EC"/>
</dbReference>
<keyword evidence="4" id="KW-1185">Reference proteome</keyword>
<dbReference type="Proteomes" id="UP000001067">
    <property type="component" value="Unassembled WGS sequence"/>
</dbReference>
<dbReference type="OrthoDB" id="5772781at2759"/>
<dbReference type="Pfam" id="PF03881">
    <property type="entry name" value="Fructosamin_kin"/>
    <property type="match status" value="1"/>
</dbReference>
<dbReference type="KEGG" id="pte:PTT_15060"/>
<comment type="catalytic activity">
    <reaction evidence="2">
        <text>N(6)-D-ribulosyl-L-lysyl-[protein] + ATP = N(6)-(3-O-phospho-D-ribulosyl)-L-lysyl-[protein] + ADP + H(+)</text>
        <dbReference type="Rhea" id="RHEA:48432"/>
        <dbReference type="Rhea" id="RHEA-COMP:12103"/>
        <dbReference type="Rhea" id="RHEA-COMP:12104"/>
        <dbReference type="ChEBI" id="CHEBI:15378"/>
        <dbReference type="ChEBI" id="CHEBI:30616"/>
        <dbReference type="ChEBI" id="CHEBI:90418"/>
        <dbReference type="ChEBI" id="CHEBI:90420"/>
        <dbReference type="ChEBI" id="CHEBI:456216"/>
        <dbReference type="EC" id="2.7.1.172"/>
    </reaction>
    <physiologicalReaction direction="left-to-right" evidence="2">
        <dbReference type="Rhea" id="RHEA:48433"/>
    </physiologicalReaction>
</comment>
<dbReference type="EC" id="2.7.1.172" evidence="1"/>
<evidence type="ECO:0000256" key="1">
    <source>
        <dbReference type="ARBA" id="ARBA00011961"/>
    </source>
</evidence>
<dbReference type="Gene3D" id="3.90.1200.10">
    <property type="match status" value="1"/>
</dbReference>
<name>E3RZI2_PYRTT</name>
<dbReference type="HOGENOM" id="CLU_036517_1_1_1"/>
<organism evidence="4">
    <name type="scientific">Pyrenophora teres f. teres (strain 0-1)</name>
    <name type="common">Barley net blotch fungus</name>
    <name type="synonym">Drechslera teres f. teres</name>
    <dbReference type="NCBI Taxonomy" id="861557"/>
    <lineage>
        <taxon>Eukaryota</taxon>
        <taxon>Fungi</taxon>
        <taxon>Dikarya</taxon>
        <taxon>Ascomycota</taxon>
        <taxon>Pezizomycotina</taxon>
        <taxon>Dothideomycetes</taxon>
        <taxon>Pleosporomycetidae</taxon>
        <taxon>Pleosporales</taxon>
        <taxon>Pleosporineae</taxon>
        <taxon>Pleosporaceae</taxon>
        <taxon>Pyrenophora</taxon>
    </lineage>
</organism>
<dbReference type="InterPro" id="IPR011009">
    <property type="entry name" value="Kinase-like_dom_sf"/>
</dbReference>
<protein>
    <recommendedName>
        <fullName evidence="1">protein-ribulosamine 3-kinase</fullName>
        <ecNumber evidence="1">2.7.1.172</ecNumber>
    </recommendedName>
</protein>
<dbReference type="PANTHER" id="PTHR12149">
    <property type="entry name" value="FRUCTOSAMINE 3 KINASE-RELATED PROTEIN"/>
    <property type="match status" value="1"/>
</dbReference>
<evidence type="ECO:0000313" key="4">
    <source>
        <dbReference type="Proteomes" id="UP000001067"/>
    </source>
</evidence>
<evidence type="ECO:0000256" key="2">
    <source>
        <dbReference type="ARBA" id="ARBA00048655"/>
    </source>
</evidence>
<accession>E3RZI2</accession>